<keyword evidence="1" id="KW-0472">Membrane</keyword>
<accession>A0A1J4TP59</accession>
<keyword evidence="1" id="KW-0812">Transmembrane</keyword>
<keyword evidence="1" id="KW-1133">Transmembrane helix</keyword>
<feature type="transmembrane region" description="Helical" evidence="1">
    <location>
        <begin position="36"/>
        <end position="54"/>
    </location>
</feature>
<dbReference type="STRING" id="1805209.AUJ73_02960"/>
<dbReference type="Proteomes" id="UP000183120">
    <property type="component" value="Unassembled WGS sequence"/>
</dbReference>
<evidence type="ECO:0000256" key="1">
    <source>
        <dbReference type="SAM" id="Phobius"/>
    </source>
</evidence>
<dbReference type="EMBL" id="MNUY01000046">
    <property type="protein sequence ID" value="OIO13948.1"/>
    <property type="molecule type" value="Genomic_DNA"/>
</dbReference>
<comment type="caution">
    <text evidence="2">The sequence shown here is derived from an EMBL/GenBank/DDBJ whole genome shotgun (WGS) entry which is preliminary data.</text>
</comment>
<organism evidence="2 3">
    <name type="scientific">Candidatus Gottesmanbacteria bacterium CG1_02_37_22</name>
    <dbReference type="NCBI Taxonomy" id="1805209"/>
    <lineage>
        <taxon>Bacteria</taxon>
        <taxon>Candidatus Gottesmaniibacteriota</taxon>
    </lineage>
</organism>
<feature type="transmembrane region" description="Helical" evidence="1">
    <location>
        <begin position="66"/>
        <end position="84"/>
    </location>
</feature>
<protein>
    <submittedName>
        <fullName evidence="2">Uncharacterized protein</fullName>
    </submittedName>
</protein>
<reference evidence="2 3" key="1">
    <citation type="journal article" date="2016" name="Environ. Microbiol.">
        <title>Genomic resolution of a cold subsurface aquifer community provides metabolic insights for novel microbes adapted to high CO concentrations.</title>
        <authorList>
            <person name="Probst A.J."/>
            <person name="Castelle C.J."/>
            <person name="Singh A."/>
            <person name="Brown C.T."/>
            <person name="Anantharaman K."/>
            <person name="Sharon I."/>
            <person name="Hug L.A."/>
            <person name="Burstein D."/>
            <person name="Emerson J.B."/>
            <person name="Thomas B.C."/>
            <person name="Banfield J.F."/>
        </authorList>
    </citation>
    <scope>NUCLEOTIDE SEQUENCE [LARGE SCALE GENOMIC DNA]</scope>
    <source>
        <strain evidence="2">CG1_02_37_22</strain>
    </source>
</reference>
<evidence type="ECO:0000313" key="2">
    <source>
        <dbReference type="EMBL" id="OIO13948.1"/>
    </source>
</evidence>
<name>A0A1J4TP59_9BACT</name>
<evidence type="ECO:0000313" key="3">
    <source>
        <dbReference type="Proteomes" id="UP000183120"/>
    </source>
</evidence>
<gene>
    <name evidence="2" type="ORF">AUJ73_02960</name>
</gene>
<dbReference type="AlphaFoldDB" id="A0A1J4TP59"/>
<sequence length="85" mass="9866">MKTDHFFHVIYYIFLTVILGLGVLFLYLYSGNPDRQFKVVILTSAFYFLMGVSYHKLKGDLHAKIVIEYLLIAIFSVILLRGAIY</sequence>
<feature type="transmembrane region" description="Helical" evidence="1">
    <location>
        <begin position="9"/>
        <end position="30"/>
    </location>
</feature>
<proteinExistence type="predicted"/>